<evidence type="ECO:0000256" key="1">
    <source>
        <dbReference type="ARBA" id="ARBA00004236"/>
    </source>
</evidence>
<name>A0ABV9G7V9_9ACTN</name>
<keyword evidence="4" id="KW-0547">Nucleotide-binding</keyword>
<dbReference type="EMBL" id="JBHSFE010000011">
    <property type="protein sequence ID" value="MFC4608986.1"/>
    <property type="molecule type" value="Genomic_DNA"/>
</dbReference>
<comment type="caution">
    <text evidence="10">The sequence shown here is derived from an EMBL/GenBank/DDBJ whole genome shotgun (WGS) entry which is preliminary data.</text>
</comment>
<keyword evidence="7 8" id="KW-0472">Membrane</keyword>
<evidence type="ECO:0000313" key="10">
    <source>
        <dbReference type="EMBL" id="MFC4608986.1"/>
    </source>
</evidence>
<dbReference type="RefSeq" id="WP_381195181.1">
    <property type="nucleotide sequence ID" value="NZ_JBHSFE010000011.1"/>
</dbReference>
<gene>
    <name evidence="10" type="ORF">ACFO9E_14345</name>
</gene>
<evidence type="ECO:0000256" key="6">
    <source>
        <dbReference type="ARBA" id="ARBA00023118"/>
    </source>
</evidence>
<evidence type="ECO:0000256" key="4">
    <source>
        <dbReference type="ARBA" id="ARBA00022741"/>
    </source>
</evidence>
<keyword evidence="6" id="KW-0051">Antiviral defense</keyword>
<protein>
    <submittedName>
        <fullName evidence="10">Pycsar system effector family protein</fullName>
    </submittedName>
</protein>
<sequence>MPQGEPVSRDEAVRTAWQIHSTLGEWTRTIDAKASFALAMESAALAGVAAMSGSGRRLSEVSGLVAQIGLWLGVLLLGLSAALAVLAVLPRHGHQGRSAPAQGQFIFYGHLRHWTPEQLADQLGRHDPLPALTGQLVTMSEILWTKHRRVRQSLGCALAGGVLIAVVGAFG</sequence>
<evidence type="ECO:0000256" key="3">
    <source>
        <dbReference type="ARBA" id="ARBA00022692"/>
    </source>
</evidence>
<evidence type="ECO:0000256" key="2">
    <source>
        <dbReference type="ARBA" id="ARBA00022475"/>
    </source>
</evidence>
<feature type="transmembrane region" description="Helical" evidence="8">
    <location>
        <begin position="68"/>
        <end position="89"/>
    </location>
</feature>
<keyword evidence="3 8" id="KW-0812">Transmembrane</keyword>
<evidence type="ECO:0000256" key="7">
    <source>
        <dbReference type="ARBA" id="ARBA00023136"/>
    </source>
</evidence>
<accession>A0ABV9G7V9</accession>
<proteinExistence type="predicted"/>
<feature type="transmembrane region" description="Helical" evidence="8">
    <location>
        <begin position="153"/>
        <end position="170"/>
    </location>
</feature>
<keyword evidence="11" id="KW-1185">Reference proteome</keyword>
<keyword evidence="5 8" id="KW-1133">Transmembrane helix</keyword>
<keyword evidence="2" id="KW-1003">Cell membrane</keyword>
<evidence type="ECO:0000256" key="5">
    <source>
        <dbReference type="ARBA" id="ARBA00022989"/>
    </source>
</evidence>
<evidence type="ECO:0000313" key="11">
    <source>
        <dbReference type="Proteomes" id="UP001595993"/>
    </source>
</evidence>
<dbReference type="Proteomes" id="UP001595993">
    <property type="component" value="Unassembled WGS sequence"/>
</dbReference>
<evidence type="ECO:0000256" key="8">
    <source>
        <dbReference type="SAM" id="Phobius"/>
    </source>
</evidence>
<dbReference type="InterPro" id="IPR043760">
    <property type="entry name" value="PycTM_dom"/>
</dbReference>
<reference evidence="11" key="1">
    <citation type="journal article" date="2019" name="Int. J. Syst. Evol. Microbiol.">
        <title>The Global Catalogue of Microorganisms (GCM) 10K type strain sequencing project: providing services to taxonomists for standard genome sequencing and annotation.</title>
        <authorList>
            <consortium name="The Broad Institute Genomics Platform"/>
            <consortium name="The Broad Institute Genome Sequencing Center for Infectious Disease"/>
            <person name="Wu L."/>
            <person name="Ma J."/>
        </authorList>
    </citation>
    <scope>NUCLEOTIDE SEQUENCE [LARGE SCALE GENOMIC DNA]</scope>
    <source>
        <strain evidence="11">CGMCC 4.7139</strain>
    </source>
</reference>
<dbReference type="Pfam" id="PF18967">
    <property type="entry name" value="PycTM"/>
    <property type="match status" value="1"/>
</dbReference>
<feature type="domain" description="Pycsar effector protein" evidence="9">
    <location>
        <begin position="16"/>
        <end position="167"/>
    </location>
</feature>
<organism evidence="10 11">
    <name type="scientific">Streptomyces maoxianensis</name>
    <dbReference type="NCBI Taxonomy" id="1459942"/>
    <lineage>
        <taxon>Bacteria</taxon>
        <taxon>Bacillati</taxon>
        <taxon>Actinomycetota</taxon>
        <taxon>Actinomycetes</taxon>
        <taxon>Kitasatosporales</taxon>
        <taxon>Streptomycetaceae</taxon>
        <taxon>Streptomyces</taxon>
    </lineage>
</organism>
<comment type="subcellular location">
    <subcellularLocation>
        <location evidence="1">Cell membrane</location>
    </subcellularLocation>
</comment>
<evidence type="ECO:0000259" key="9">
    <source>
        <dbReference type="Pfam" id="PF18967"/>
    </source>
</evidence>